<protein>
    <submittedName>
        <fullName evidence="1">Uncharacterized protein</fullName>
    </submittedName>
</protein>
<dbReference type="AlphaFoldDB" id="A0A5N7BQU3"/>
<proteinExistence type="predicted"/>
<reference evidence="1" key="1">
    <citation type="submission" date="2019-04" db="EMBL/GenBank/DDBJ databases">
        <title>Friends and foes A comparative genomics studyof 23 Aspergillus species from section Flavi.</title>
        <authorList>
            <consortium name="DOE Joint Genome Institute"/>
            <person name="Kjaerbolling I."/>
            <person name="Vesth T."/>
            <person name="Frisvad J.C."/>
            <person name="Nybo J.L."/>
            <person name="Theobald S."/>
            <person name="Kildgaard S."/>
            <person name="Isbrandt T."/>
            <person name="Kuo A."/>
            <person name="Sato A."/>
            <person name="Lyhne E.K."/>
            <person name="Kogle M.E."/>
            <person name="Wiebenga A."/>
            <person name="Kun R.S."/>
            <person name="Lubbers R.J."/>
            <person name="Makela M.R."/>
            <person name="Barry K."/>
            <person name="Chovatia M."/>
            <person name="Clum A."/>
            <person name="Daum C."/>
            <person name="Haridas S."/>
            <person name="He G."/>
            <person name="LaButti K."/>
            <person name="Lipzen A."/>
            <person name="Mondo S."/>
            <person name="Riley R."/>
            <person name="Salamov A."/>
            <person name="Simmons B.A."/>
            <person name="Magnuson J.K."/>
            <person name="Henrissat B."/>
            <person name="Mortensen U.H."/>
            <person name="Larsen T.O."/>
            <person name="Devries R.P."/>
            <person name="Grigoriev I.V."/>
            <person name="Machida M."/>
            <person name="Baker S.E."/>
            <person name="Andersen M.R."/>
        </authorList>
    </citation>
    <scope>NUCLEOTIDE SEQUENCE [LARGE SCALE GENOMIC DNA]</scope>
    <source>
        <strain evidence="1">IBT 14317</strain>
    </source>
</reference>
<dbReference type="Proteomes" id="UP000326877">
    <property type="component" value="Unassembled WGS sequence"/>
</dbReference>
<sequence>MTDWTGLTTTTTANLATTDLTNVITTTMIDLNLTTMGNWTMAVTDLTDHGQLDYGHGRLDEINMIMATMANWHDRTDEPDQPDYDCRG</sequence>
<name>A0A5N7BQU3_PETAA</name>
<gene>
    <name evidence="1" type="ORF">BDV23DRAFT_189454</name>
</gene>
<dbReference type="EMBL" id="ML735393">
    <property type="protein sequence ID" value="KAE8384182.1"/>
    <property type="molecule type" value="Genomic_DNA"/>
</dbReference>
<organism evidence="1">
    <name type="scientific">Petromyces alliaceus</name>
    <name type="common">Aspergillus alliaceus</name>
    <dbReference type="NCBI Taxonomy" id="209559"/>
    <lineage>
        <taxon>Eukaryota</taxon>
        <taxon>Fungi</taxon>
        <taxon>Dikarya</taxon>
        <taxon>Ascomycota</taxon>
        <taxon>Pezizomycotina</taxon>
        <taxon>Eurotiomycetes</taxon>
        <taxon>Eurotiomycetidae</taxon>
        <taxon>Eurotiales</taxon>
        <taxon>Aspergillaceae</taxon>
        <taxon>Aspergillus</taxon>
        <taxon>Aspergillus subgen. Circumdati</taxon>
    </lineage>
</organism>
<evidence type="ECO:0000313" key="1">
    <source>
        <dbReference type="EMBL" id="KAE8384182.1"/>
    </source>
</evidence>
<accession>A0A5N7BQU3</accession>